<evidence type="ECO:0000313" key="1">
    <source>
        <dbReference type="EMBL" id="OCL26408.1"/>
    </source>
</evidence>
<reference evidence="1 2" key="2">
    <citation type="submission" date="2016-08" db="EMBL/GenBank/DDBJ databases">
        <title>Orenia metallireducens sp. nov. strain Z6, a Novel Metal-reducing Firmicute from the Deep Subsurface.</title>
        <authorList>
            <person name="Maxim B.I."/>
            <person name="Kenneth K."/>
            <person name="Flynn T.M."/>
            <person name="Oloughlin E.J."/>
            <person name="Locke R.A."/>
            <person name="Weber J.R."/>
            <person name="Egan S.M."/>
            <person name="Mackie R.I."/>
            <person name="Cann I.K."/>
        </authorList>
    </citation>
    <scope>NUCLEOTIDE SEQUENCE [LARGE SCALE GENOMIC DNA]</scope>
    <source>
        <strain evidence="1 2">Z6</strain>
    </source>
</reference>
<dbReference type="Proteomes" id="UP000093514">
    <property type="component" value="Unassembled WGS sequence"/>
</dbReference>
<gene>
    <name evidence="1" type="ORF">U472_10420</name>
</gene>
<dbReference type="RefSeq" id="WP_068718210.1">
    <property type="nucleotide sequence ID" value="NZ_LWDV01000009.1"/>
</dbReference>
<protein>
    <submittedName>
        <fullName evidence="1">Uncharacterized protein</fullName>
    </submittedName>
</protein>
<comment type="caution">
    <text evidence="1">The sequence shown here is derived from an EMBL/GenBank/DDBJ whole genome shotgun (WGS) entry which is preliminary data.</text>
</comment>
<sequence length="150" mass="18091">MDTDFENIIDDYEKLMDQQFNLLQDMINLSDYVIYQEYQDLQLLQTGSKLLNKMIEVNKLNIELINNFPDEEEVKFIIEQYQNYQLNPIYKIEEEIKNLEIILEDIMTVSENYNDVDEDFLVDTMETIVMIATYNLRDYENTLKDAFHKM</sequence>
<dbReference type="AlphaFoldDB" id="A0A1C0A861"/>
<proteinExistence type="predicted"/>
<keyword evidence="2" id="KW-1185">Reference proteome</keyword>
<evidence type="ECO:0000313" key="2">
    <source>
        <dbReference type="Proteomes" id="UP000093514"/>
    </source>
</evidence>
<organism evidence="1 2">
    <name type="scientific">Orenia metallireducens</name>
    <dbReference type="NCBI Taxonomy" id="1413210"/>
    <lineage>
        <taxon>Bacteria</taxon>
        <taxon>Bacillati</taxon>
        <taxon>Bacillota</taxon>
        <taxon>Clostridia</taxon>
        <taxon>Halanaerobiales</taxon>
        <taxon>Halobacteroidaceae</taxon>
        <taxon>Orenia</taxon>
    </lineage>
</organism>
<dbReference type="OrthoDB" id="2112693at2"/>
<accession>A0A1C0A861</accession>
<reference evidence="2" key="1">
    <citation type="submission" date="2016-07" db="EMBL/GenBank/DDBJ databases">
        <authorList>
            <person name="Florea S."/>
            <person name="Webb J.S."/>
            <person name="Jaromczyk J."/>
            <person name="Schardl C.L."/>
        </authorList>
    </citation>
    <scope>NUCLEOTIDE SEQUENCE [LARGE SCALE GENOMIC DNA]</scope>
    <source>
        <strain evidence="2">Z6</strain>
    </source>
</reference>
<name>A0A1C0A861_9FIRM</name>
<dbReference type="EMBL" id="LWDV01000009">
    <property type="protein sequence ID" value="OCL26408.1"/>
    <property type="molecule type" value="Genomic_DNA"/>
</dbReference>